<dbReference type="PANTHER" id="PTHR43364">
    <property type="entry name" value="NADH-SPECIFIC METHYLGLYOXAL REDUCTASE-RELATED"/>
    <property type="match status" value="1"/>
</dbReference>
<dbReference type="InterPro" id="IPR050523">
    <property type="entry name" value="AKR_Detox_Biosynth"/>
</dbReference>
<dbReference type="Gene3D" id="3.20.20.100">
    <property type="entry name" value="NADP-dependent oxidoreductase domain"/>
    <property type="match status" value="1"/>
</dbReference>
<proteinExistence type="predicted"/>
<reference evidence="3 4" key="1">
    <citation type="submission" date="2016-10" db="EMBL/GenBank/DDBJ databases">
        <authorList>
            <person name="de Groot N.N."/>
        </authorList>
    </citation>
    <scope>NUCLEOTIDE SEQUENCE [LARGE SCALE GENOMIC DNA]</scope>
    <source>
        <strain evidence="3 4">DSM 25294</strain>
    </source>
</reference>
<dbReference type="EMBL" id="FNEK01000025">
    <property type="protein sequence ID" value="SDJ84451.1"/>
    <property type="molecule type" value="Genomic_DNA"/>
</dbReference>
<evidence type="ECO:0000256" key="1">
    <source>
        <dbReference type="ARBA" id="ARBA00023002"/>
    </source>
</evidence>
<accession>A0A1G8X1W5</accession>
<dbReference type="RefSeq" id="WP_093156660.1">
    <property type="nucleotide sequence ID" value="NZ_FNEK01000025.1"/>
</dbReference>
<dbReference type="AlphaFoldDB" id="A0A1G8X1W5"/>
<gene>
    <name evidence="3" type="ORF">SAMN04488026_102537</name>
</gene>
<dbReference type="OrthoDB" id="9803483at2"/>
<organism evidence="3 4">
    <name type="scientific">Aliiruegeria lutimaris</name>
    <dbReference type="NCBI Taxonomy" id="571298"/>
    <lineage>
        <taxon>Bacteria</taxon>
        <taxon>Pseudomonadati</taxon>
        <taxon>Pseudomonadota</taxon>
        <taxon>Alphaproteobacteria</taxon>
        <taxon>Rhodobacterales</taxon>
        <taxon>Roseobacteraceae</taxon>
        <taxon>Aliiruegeria</taxon>
    </lineage>
</organism>
<keyword evidence="4" id="KW-1185">Reference proteome</keyword>
<dbReference type="STRING" id="571298.SAMN04488026_102537"/>
<evidence type="ECO:0000259" key="2">
    <source>
        <dbReference type="Pfam" id="PF00248"/>
    </source>
</evidence>
<feature type="domain" description="NADP-dependent oxidoreductase" evidence="2">
    <location>
        <begin position="16"/>
        <end position="340"/>
    </location>
</feature>
<dbReference type="InterPro" id="IPR036812">
    <property type="entry name" value="NAD(P)_OxRdtase_dom_sf"/>
</dbReference>
<keyword evidence="1" id="KW-0560">Oxidoreductase</keyword>
<dbReference type="PANTHER" id="PTHR43364:SF4">
    <property type="entry name" value="NAD(P)-LINKED OXIDOREDUCTASE SUPERFAMILY PROTEIN"/>
    <property type="match status" value="1"/>
</dbReference>
<dbReference type="CDD" id="cd19094">
    <property type="entry name" value="AKR_Tas-like"/>
    <property type="match status" value="1"/>
</dbReference>
<dbReference type="Proteomes" id="UP000199382">
    <property type="component" value="Unassembled WGS sequence"/>
</dbReference>
<name>A0A1G8X1W5_9RHOB</name>
<protein>
    <submittedName>
        <fullName evidence="3">Predicted oxidoreductase</fullName>
    </submittedName>
</protein>
<evidence type="ECO:0000313" key="3">
    <source>
        <dbReference type="EMBL" id="SDJ84451.1"/>
    </source>
</evidence>
<evidence type="ECO:0000313" key="4">
    <source>
        <dbReference type="Proteomes" id="UP000199382"/>
    </source>
</evidence>
<sequence length="347" mass="38369">MLKTTLGTSDLEVSQLCLGTMTYGTQTSEQDANRQIDMALAAGINFVDTAEMYPVNPVKPETIGKTEEIVGRWIAESGRRNEMVLATKIIGNNKGHTRGGRGIDGETIVEAVEGSLRRLQTDVIDLYQLHWPNRGSYHFRQYWTYKPGDQNKQEIEANMVEVLEAMRELQEAGKVRHFGLSNESAWGTSEWLRLARQTGAPEMVAIQNEYSMMCRIFDTDLAELCVRENIGLLAYSPLATGLLTGKYRGGAVPEGSRMSINASLGDRVNERSTAAVEAYAEIAERHCLDLAQMALAFCVARPFMGSVIFGATNAVQLAHILEGADLTLTEEQLAEIDAAYRTHPMPF</sequence>
<dbReference type="GO" id="GO:0016491">
    <property type="term" value="F:oxidoreductase activity"/>
    <property type="evidence" value="ECO:0007669"/>
    <property type="project" value="UniProtKB-KW"/>
</dbReference>
<dbReference type="SUPFAM" id="SSF51430">
    <property type="entry name" value="NAD(P)-linked oxidoreductase"/>
    <property type="match status" value="1"/>
</dbReference>
<dbReference type="Pfam" id="PF00248">
    <property type="entry name" value="Aldo_ket_red"/>
    <property type="match status" value="1"/>
</dbReference>
<dbReference type="InterPro" id="IPR023210">
    <property type="entry name" value="NADP_OxRdtase_dom"/>
</dbReference>